<evidence type="ECO:0000259" key="6">
    <source>
        <dbReference type="PROSITE" id="PS51193"/>
    </source>
</evidence>
<reference evidence="7" key="1">
    <citation type="submission" date="2020-03" db="EMBL/GenBank/DDBJ databases">
        <title>Genome of Pelagibius litoralis DSM 21314T.</title>
        <authorList>
            <person name="Wang G."/>
        </authorList>
    </citation>
    <scope>NUCLEOTIDE SEQUENCE</scope>
    <source>
        <strain evidence="7">DSM 21314</strain>
    </source>
</reference>
<keyword evidence="5" id="KW-0472">Membrane</keyword>
<evidence type="ECO:0000256" key="2">
    <source>
        <dbReference type="ARBA" id="ARBA00022801"/>
    </source>
</evidence>
<comment type="caution">
    <text evidence="7">The sequence shown here is derived from an EMBL/GenBank/DDBJ whole genome shotgun (WGS) entry which is preliminary data.</text>
</comment>
<evidence type="ECO:0000256" key="5">
    <source>
        <dbReference type="SAM" id="Phobius"/>
    </source>
</evidence>
<evidence type="ECO:0000313" key="8">
    <source>
        <dbReference type="Proteomes" id="UP000761264"/>
    </source>
</evidence>
<dbReference type="RefSeq" id="WP_167229310.1">
    <property type="nucleotide sequence ID" value="NZ_JAAQPH010000023.1"/>
</dbReference>
<dbReference type="Gene3D" id="3.40.50.300">
    <property type="entry name" value="P-loop containing nucleotide triphosphate hydrolases"/>
    <property type="match status" value="2"/>
</dbReference>
<evidence type="ECO:0000256" key="1">
    <source>
        <dbReference type="ARBA" id="ARBA00022741"/>
    </source>
</evidence>
<sequence>MSSTSVPVDSPPPDLVRLPAAPVLLAGPGRAVWIDLEGEVHSLSGREAATRARQRPPLVCHARAVARRLDCDPFPALDLLELFAFIRPASFCPPTPHGLASALGLAKPADAEAAAGLLPQAAVALLRELAARGGRDRDAPGIAWTMAQAGWLWGPFVIAALGFGEGGAVLPKRNLGLRVWERLPEWEERPPRGAPGTQPVLPEEGRARLAAVLAGLMTGEAEPRPQQADYAAAATAAFAPRAVEGEPQVVLAEAGTGTGKTLGYLAAASLWAERNNAAAWISTYTRNLQGQVDDELAALFPEPRERAARVVIRKGRENYLCLLNLAEAVSQLPARPQDAVALGLMARWAARTRNGDMVGGDFPGWFTDLFGPVRTLGLADRRGECIYSACQHYRKCFIERSVRSARQADIVVANHALVMIQAAMGGGDDGQLPTRYVFDEGHHLFEAADSAFAAHLSGRESRELRRWLLGAEGGRRGATRLRGLKRRLEDLLADDAAALEALEEVLRAGRVLAGEGWRQRIEEGRAEGASEQFLTLAARQVYARSSGQDQPYSLEAPAQPPVDGLAEAADALAAGLAGLIQPLKALRRLLLARLDEDAETLDSDSRRRIEAAAGGLEGRALLPLAAWQDMLRALKDETPPEFCDWFAVERLDGRDIDVGLYRHWIDPSRPFAASLGQSAHGLLITSATLTDQNLAPSALNDAEAERDLKAEAWQAAERRLGIDHMAAAVSRLSLASPFDYAAQTRVLIVHDLKRGDLDQLAAAYRSLLLAAGGGALGLFTAIARLRAVQKRIAPALAEAGVALYSQHVDGLDTGTLVDIFRAEEDSCLLGTDAVRDGVDVPGRSLRLIAFDRVPWPRPDIIHKARRAAFGGRAYDEQLTRLKLRQAYGRLIRRADDRGVFVLLDPLPSRLLDAFPPAVTAQRVGLAEAVAQVTEFLDR</sequence>
<dbReference type="InterPro" id="IPR014013">
    <property type="entry name" value="Helic_SF1/SF2_ATP-bd_DinG/Rad3"/>
</dbReference>
<keyword evidence="3" id="KW-0067">ATP-binding</keyword>
<dbReference type="InterPro" id="IPR045028">
    <property type="entry name" value="DinG/Rad3-like"/>
</dbReference>
<dbReference type="PROSITE" id="PS51193">
    <property type="entry name" value="HELICASE_ATP_BIND_2"/>
    <property type="match status" value="1"/>
</dbReference>
<gene>
    <name evidence="7" type="ORF">HBA54_23515</name>
</gene>
<name>A0A967KDR9_9PROT</name>
<dbReference type="EMBL" id="JAAQPH010000023">
    <property type="protein sequence ID" value="NIA71564.1"/>
    <property type="molecule type" value="Genomic_DNA"/>
</dbReference>
<dbReference type="GO" id="GO:0016818">
    <property type="term" value="F:hydrolase activity, acting on acid anhydrides, in phosphorus-containing anhydrides"/>
    <property type="evidence" value="ECO:0007669"/>
    <property type="project" value="InterPro"/>
</dbReference>
<feature type="transmembrane region" description="Helical" evidence="5">
    <location>
        <begin position="762"/>
        <end position="783"/>
    </location>
</feature>
<evidence type="ECO:0000256" key="4">
    <source>
        <dbReference type="ARBA" id="ARBA00038058"/>
    </source>
</evidence>
<dbReference type="InterPro" id="IPR006555">
    <property type="entry name" value="ATP-dep_Helicase_C"/>
</dbReference>
<dbReference type="GO" id="GO:0006139">
    <property type="term" value="P:nucleobase-containing compound metabolic process"/>
    <property type="evidence" value="ECO:0007669"/>
    <property type="project" value="InterPro"/>
</dbReference>
<feature type="domain" description="Helicase ATP-binding" evidence="6">
    <location>
        <begin position="213"/>
        <end position="495"/>
    </location>
</feature>
<dbReference type="PANTHER" id="PTHR11472:SF34">
    <property type="entry name" value="REGULATOR OF TELOMERE ELONGATION HELICASE 1"/>
    <property type="match status" value="1"/>
</dbReference>
<dbReference type="GO" id="GO:0003678">
    <property type="term" value="F:DNA helicase activity"/>
    <property type="evidence" value="ECO:0007669"/>
    <property type="project" value="TreeGrafter"/>
</dbReference>
<dbReference type="InterPro" id="IPR027417">
    <property type="entry name" value="P-loop_NTPase"/>
</dbReference>
<evidence type="ECO:0000256" key="3">
    <source>
        <dbReference type="ARBA" id="ARBA00022840"/>
    </source>
</evidence>
<dbReference type="SUPFAM" id="SSF52540">
    <property type="entry name" value="P-loop containing nucleoside triphosphate hydrolases"/>
    <property type="match status" value="1"/>
</dbReference>
<dbReference type="SMART" id="SM00491">
    <property type="entry name" value="HELICc2"/>
    <property type="match status" value="1"/>
</dbReference>
<proteinExistence type="inferred from homology"/>
<dbReference type="PANTHER" id="PTHR11472">
    <property type="entry name" value="DNA REPAIR DEAD HELICASE RAD3/XP-D SUBFAMILY MEMBER"/>
    <property type="match status" value="1"/>
</dbReference>
<keyword evidence="1" id="KW-0547">Nucleotide-binding</keyword>
<dbReference type="GO" id="GO:0003676">
    <property type="term" value="F:nucleic acid binding"/>
    <property type="evidence" value="ECO:0007669"/>
    <property type="project" value="InterPro"/>
</dbReference>
<organism evidence="7 8">
    <name type="scientific">Pelagibius litoralis</name>
    <dbReference type="NCBI Taxonomy" id="374515"/>
    <lineage>
        <taxon>Bacteria</taxon>
        <taxon>Pseudomonadati</taxon>
        <taxon>Pseudomonadota</taxon>
        <taxon>Alphaproteobacteria</taxon>
        <taxon>Rhodospirillales</taxon>
        <taxon>Rhodovibrionaceae</taxon>
        <taxon>Pelagibius</taxon>
    </lineage>
</organism>
<protein>
    <submittedName>
        <fullName evidence="7">ATP-dependent DNA helicase</fullName>
    </submittedName>
</protein>
<evidence type="ECO:0000313" key="7">
    <source>
        <dbReference type="EMBL" id="NIA71564.1"/>
    </source>
</evidence>
<comment type="similarity">
    <text evidence="4">Belongs to the helicase family. DinG subfamily.</text>
</comment>
<keyword evidence="8" id="KW-1185">Reference proteome</keyword>
<accession>A0A967KDR9</accession>
<keyword evidence="5" id="KW-0812">Transmembrane</keyword>
<keyword evidence="7" id="KW-0347">Helicase</keyword>
<keyword evidence="2" id="KW-0378">Hydrolase</keyword>
<dbReference type="Proteomes" id="UP000761264">
    <property type="component" value="Unassembled WGS sequence"/>
</dbReference>
<dbReference type="Pfam" id="PF13307">
    <property type="entry name" value="Helicase_C_2"/>
    <property type="match status" value="1"/>
</dbReference>
<keyword evidence="5" id="KW-1133">Transmembrane helix</keyword>
<dbReference type="GO" id="GO:0005524">
    <property type="term" value="F:ATP binding"/>
    <property type="evidence" value="ECO:0007669"/>
    <property type="project" value="UniProtKB-KW"/>
</dbReference>
<dbReference type="AlphaFoldDB" id="A0A967KDR9"/>